<dbReference type="PANTHER" id="PTHR11552:SF147">
    <property type="entry name" value="CHOLINE DEHYDROGENASE, MITOCHONDRIAL"/>
    <property type="match status" value="1"/>
</dbReference>
<proteinExistence type="inferred from homology"/>
<dbReference type="Gene3D" id="3.50.50.60">
    <property type="entry name" value="FAD/NAD(P)-binding domain"/>
    <property type="match status" value="1"/>
</dbReference>
<protein>
    <submittedName>
        <fullName evidence="3">GMC oxidoreductase</fullName>
    </submittedName>
</protein>
<dbReference type="Pfam" id="PF05199">
    <property type="entry name" value="GMC_oxred_C"/>
    <property type="match status" value="1"/>
</dbReference>
<dbReference type="InterPro" id="IPR012132">
    <property type="entry name" value="GMC_OxRdtase"/>
</dbReference>
<reference evidence="4" key="1">
    <citation type="journal article" date="2019" name="Int. J. Syst. Evol. Microbiol.">
        <title>The Global Catalogue of Microorganisms (GCM) 10K type strain sequencing project: providing services to taxonomists for standard genome sequencing and annotation.</title>
        <authorList>
            <consortium name="The Broad Institute Genomics Platform"/>
            <consortium name="The Broad Institute Genome Sequencing Center for Infectious Disease"/>
            <person name="Wu L."/>
            <person name="Ma J."/>
        </authorList>
    </citation>
    <scope>NUCLEOTIDE SEQUENCE [LARGE SCALE GENOMIC DNA]</scope>
    <source>
        <strain evidence="4">CGMCC 1.12989</strain>
    </source>
</reference>
<gene>
    <name evidence="3" type="ORF">ACFO0A_07950</name>
</gene>
<evidence type="ECO:0000313" key="4">
    <source>
        <dbReference type="Proteomes" id="UP001595828"/>
    </source>
</evidence>
<dbReference type="EMBL" id="JBHSDR010000006">
    <property type="protein sequence ID" value="MFC4294988.1"/>
    <property type="molecule type" value="Genomic_DNA"/>
</dbReference>
<comment type="caution">
    <text evidence="3">The sequence shown here is derived from an EMBL/GenBank/DDBJ whole genome shotgun (WGS) entry which is preliminary data.</text>
</comment>
<keyword evidence="4" id="KW-1185">Reference proteome</keyword>
<evidence type="ECO:0000256" key="1">
    <source>
        <dbReference type="ARBA" id="ARBA00010790"/>
    </source>
</evidence>
<dbReference type="Proteomes" id="UP001595828">
    <property type="component" value="Unassembled WGS sequence"/>
</dbReference>
<evidence type="ECO:0000313" key="3">
    <source>
        <dbReference type="EMBL" id="MFC4294988.1"/>
    </source>
</evidence>
<accession>A0ABV8RNQ1</accession>
<dbReference type="PANTHER" id="PTHR11552">
    <property type="entry name" value="GLUCOSE-METHANOL-CHOLINE GMC OXIDOREDUCTASE"/>
    <property type="match status" value="1"/>
</dbReference>
<sequence>MKHPAIASMIEGEREPSRSFRTAEDVLKVYRAEGRAGHHACATRRMGEFPDAVFDEKLRVRGFAGLRVVDGSIMPTMVRSIATVRLRRLIGEPLC</sequence>
<dbReference type="SUPFAM" id="SSF51905">
    <property type="entry name" value="FAD/NAD(P)-binding domain"/>
    <property type="match status" value="1"/>
</dbReference>
<evidence type="ECO:0000259" key="2">
    <source>
        <dbReference type="Pfam" id="PF05199"/>
    </source>
</evidence>
<name>A0ABV8RNQ1_9SPHN</name>
<dbReference type="InterPro" id="IPR036188">
    <property type="entry name" value="FAD/NAD-bd_sf"/>
</dbReference>
<dbReference type="InterPro" id="IPR007867">
    <property type="entry name" value="GMC_OxRtase_C"/>
</dbReference>
<feature type="domain" description="Glucose-methanol-choline oxidoreductase C-terminal" evidence="2">
    <location>
        <begin position="13"/>
        <end position="78"/>
    </location>
</feature>
<comment type="similarity">
    <text evidence="1">Belongs to the GMC oxidoreductase family.</text>
</comment>
<dbReference type="Gene3D" id="3.30.560.10">
    <property type="entry name" value="Glucose Oxidase, domain 3"/>
    <property type="match status" value="1"/>
</dbReference>
<organism evidence="3 4">
    <name type="scientific">Novosphingobium tardum</name>
    <dbReference type="NCBI Taxonomy" id="1538021"/>
    <lineage>
        <taxon>Bacteria</taxon>
        <taxon>Pseudomonadati</taxon>
        <taxon>Pseudomonadota</taxon>
        <taxon>Alphaproteobacteria</taxon>
        <taxon>Sphingomonadales</taxon>
        <taxon>Sphingomonadaceae</taxon>
        <taxon>Novosphingobium</taxon>
    </lineage>
</organism>
<dbReference type="RefSeq" id="WP_379538481.1">
    <property type="nucleotide sequence ID" value="NZ_JBHSDR010000006.1"/>
</dbReference>